<evidence type="ECO:0000256" key="1">
    <source>
        <dbReference type="SAM" id="MobiDB-lite"/>
    </source>
</evidence>
<evidence type="ECO:0000256" key="2">
    <source>
        <dbReference type="SAM" id="Phobius"/>
    </source>
</evidence>
<gene>
    <name evidence="3" type="ORF">OG327_35875</name>
</gene>
<feature type="region of interest" description="Disordered" evidence="1">
    <location>
        <begin position="203"/>
        <end position="224"/>
    </location>
</feature>
<protein>
    <submittedName>
        <fullName evidence="3">Uncharacterized protein</fullName>
    </submittedName>
</protein>
<dbReference type="EMBL" id="CP108264">
    <property type="protein sequence ID" value="WTU78251.1"/>
    <property type="molecule type" value="Genomic_DNA"/>
</dbReference>
<keyword evidence="2" id="KW-0812">Transmembrane</keyword>
<accession>A0AAU2JZJ6</accession>
<proteinExistence type="predicted"/>
<evidence type="ECO:0000313" key="3">
    <source>
        <dbReference type="EMBL" id="WTU78251.1"/>
    </source>
</evidence>
<keyword evidence="2" id="KW-1133">Transmembrane helix</keyword>
<reference evidence="3" key="1">
    <citation type="submission" date="2022-10" db="EMBL/GenBank/DDBJ databases">
        <title>The complete genomes of actinobacterial strains from the NBC collection.</title>
        <authorList>
            <person name="Joergensen T.S."/>
            <person name="Alvarez Arevalo M."/>
            <person name="Sterndorff E.B."/>
            <person name="Faurdal D."/>
            <person name="Vuksanovic O."/>
            <person name="Mourched A.-S."/>
            <person name="Charusanti P."/>
            <person name="Shaw S."/>
            <person name="Blin K."/>
            <person name="Weber T."/>
        </authorList>
    </citation>
    <scope>NUCLEOTIDE SEQUENCE</scope>
    <source>
        <strain evidence="3">NBC_00049</strain>
    </source>
</reference>
<organism evidence="3">
    <name type="scientific">Streptomyces sp. NBC_00049</name>
    <dbReference type="NCBI Taxonomy" id="2903617"/>
    <lineage>
        <taxon>Bacteria</taxon>
        <taxon>Bacillati</taxon>
        <taxon>Actinomycetota</taxon>
        <taxon>Actinomycetes</taxon>
        <taxon>Kitasatosporales</taxon>
        <taxon>Streptomycetaceae</taxon>
        <taxon>Streptomyces</taxon>
    </lineage>
</organism>
<sequence>MDVGSSTGTISQAARAAGRTAARAAARTAGRKASLAACTAAAALAVLAAAAPAWASGWASAEQYGYAGELVPLLAKDDPQHQARVPKGWVLRVVKVTSPVLSEDAEDTQFGYNGRSYLGWGRLKDNAGPGEYPLSVTFDYVNPLDSDDTSASHPYVADGGTVTVAAPDGASGSGSGSASGSGSGFGAAPVAWALGGAAAGALATHGVHTARRRRTATAEPGGLD</sequence>
<name>A0AAU2JZJ6_9ACTN</name>
<feature type="transmembrane region" description="Helical" evidence="2">
    <location>
        <begin position="33"/>
        <end position="55"/>
    </location>
</feature>
<keyword evidence="2" id="KW-0472">Membrane</keyword>
<dbReference type="AlphaFoldDB" id="A0AAU2JZJ6"/>